<keyword evidence="2" id="KW-1185">Reference proteome</keyword>
<sequence>MDTQTRTSLIENGFDLSSSQIIVENLCHYSDLIGSILKLPGSFHYFHSKYKLDDYPQEFIIKILETANKNLKNICLDLCPIITFDIFSAILNYCTKITKLSLYYLSPEQVIAIFNNNSNEGFNANELLSRMAENVPKSLETIEIRMDYDNPWKFSADSLENFFGRWCKGR</sequence>
<dbReference type="InterPro" id="IPR032675">
    <property type="entry name" value="LRR_dom_sf"/>
</dbReference>
<dbReference type="Gene3D" id="3.80.10.10">
    <property type="entry name" value="Ribonuclease Inhibitor"/>
    <property type="match status" value="1"/>
</dbReference>
<proteinExistence type="predicted"/>
<evidence type="ECO:0000313" key="2">
    <source>
        <dbReference type="Proteomes" id="UP000789706"/>
    </source>
</evidence>
<dbReference type="Proteomes" id="UP000789706">
    <property type="component" value="Unassembled WGS sequence"/>
</dbReference>
<evidence type="ECO:0000313" key="1">
    <source>
        <dbReference type="EMBL" id="CAG8580570.1"/>
    </source>
</evidence>
<accession>A0A9N9G2Q6</accession>
<name>A0A9N9G2Q6_9GLOM</name>
<gene>
    <name evidence="1" type="ORF">DEBURN_LOCUS8552</name>
</gene>
<dbReference type="EMBL" id="CAJVPK010001287">
    <property type="protein sequence ID" value="CAG8580570.1"/>
    <property type="molecule type" value="Genomic_DNA"/>
</dbReference>
<comment type="caution">
    <text evidence="1">The sequence shown here is derived from an EMBL/GenBank/DDBJ whole genome shotgun (WGS) entry which is preliminary data.</text>
</comment>
<reference evidence="1" key="1">
    <citation type="submission" date="2021-06" db="EMBL/GenBank/DDBJ databases">
        <authorList>
            <person name="Kallberg Y."/>
            <person name="Tangrot J."/>
            <person name="Rosling A."/>
        </authorList>
    </citation>
    <scope>NUCLEOTIDE SEQUENCE</scope>
    <source>
        <strain evidence="1">AZ414A</strain>
    </source>
</reference>
<dbReference type="AlphaFoldDB" id="A0A9N9G2Q6"/>
<organism evidence="1 2">
    <name type="scientific">Diversispora eburnea</name>
    <dbReference type="NCBI Taxonomy" id="1213867"/>
    <lineage>
        <taxon>Eukaryota</taxon>
        <taxon>Fungi</taxon>
        <taxon>Fungi incertae sedis</taxon>
        <taxon>Mucoromycota</taxon>
        <taxon>Glomeromycotina</taxon>
        <taxon>Glomeromycetes</taxon>
        <taxon>Diversisporales</taxon>
        <taxon>Diversisporaceae</taxon>
        <taxon>Diversispora</taxon>
    </lineage>
</organism>
<protein>
    <submittedName>
        <fullName evidence="1">4253_t:CDS:1</fullName>
    </submittedName>
</protein>